<gene>
    <name evidence="2" type="ORF">GK047_28975</name>
</gene>
<evidence type="ECO:0000256" key="1">
    <source>
        <dbReference type="SAM" id="Coils"/>
    </source>
</evidence>
<keyword evidence="2" id="KW-0547">Nucleotide-binding</keyword>
<accession>A0A6G4A6G9</accession>
<evidence type="ECO:0000313" key="2">
    <source>
        <dbReference type="EMBL" id="NEW09920.1"/>
    </source>
</evidence>
<name>A0A6G4A6G9_9BACL</name>
<keyword evidence="1" id="KW-0175">Coiled coil</keyword>
<keyword evidence="2" id="KW-0347">Helicase</keyword>
<feature type="coiled-coil region" evidence="1">
    <location>
        <begin position="186"/>
        <end position="258"/>
    </location>
</feature>
<reference evidence="2" key="1">
    <citation type="submission" date="2020-02" db="EMBL/GenBank/DDBJ databases">
        <authorList>
            <person name="Shen X.-R."/>
            <person name="Zhang Y.-X."/>
        </authorList>
    </citation>
    <scope>NUCLEOTIDE SEQUENCE</scope>
    <source>
        <strain evidence="2">SYP-B3998</strain>
    </source>
</reference>
<dbReference type="EMBL" id="JAAIKC010000030">
    <property type="protein sequence ID" value="NEW09920.1"/>
    <property type="molecule type" value="Genomic_DNA"/>
</dbReference>
<protein>
    <submittedName>
        <fullName evidence="2">Replicative DNA helicase</fullName>
    </submittedName>
</protein>
<dbReference type="GO" id="GO:0004386">
    <property type="term" value="F:helicase activity"/>
    <property type="evidence" value="ECO:0007669"/>
    <property type="project" value="UniProtKB-KW"/>
</dbReference>
<organism evidence="2">
    <name type="scientific">Paenibacillus sp. SYP-B3998</name>
    <dbReference type="NCBI Taxonomy" id="2678564"/>
    <lineage>
        <taxon>Bacteria</taxon>
        <taxon>Bacillati</taxon>
        <taxon>Bacillota</taxon>
        <taxon>Bacilli</taxon>
        <taxon>Bacillales</taxon>
        <taxon>Paenibacillaceae</taxon>
        <taxon>Paenibacillus</taxon>
    </lineage>
</organism>
<keyword evidence="2" id="KW-0067">ATP-binding</keyword>
<proteinExistence type="predicted"/>
<dbReference type="AlphaFoldDB" id="A0A6G4A6G9"/>
<sequence length="512" mass="60231">MEVHRVDYLEIGQIVSGFRERMAKLSLFDPLYELGRKRQTDRQNKPIDFMELGLLTLLYFFEQKLMRKNKAGVKDLAQFLLKVTGIFIDLDEEGFEDLARQLIQTFRPPTGKKRDFSFMNWETGQTESVYISILKANAFDLKTNTQYYTLDDDGLELIFATKEFYMEFQLSIHQLVLRKQLEKGEFESALRQINEMRVDVEALQERMVKLEHELKRNIVSEETFTRYKELLEDIYLRLQMENEEFEELRQFVKETKDRVHAETIRQADQRPYELILRISNELEKIHGEHSILFQQSMVLKSHALSAAQESLYYTGLDSFNFDQDIGSLIFSSPLPIESMKGVLAPFLPIQETKIWSLLTVWAEQNIQEDGDGHERDDNFLEIGGDSDERRYAAAQSRLYKLLMEQLLQMMEGQGHAELKLYINLIEESNRSYLLAERSFYDFWIYLHQRSPISAHDRENQQNEAQGAWLDDLYALIGNRSLIVIEKEDKIIVNERFTIQNMLVSWGEIKNGA</sequence>
<comment type="caution">
    <text evidence="2">The sequence shown here is derived from an EMBL/GenBank/DDBJ whole genome shotgun (WGS) entry which is preliminary data.</text>
</comment>
<keyword evidence="2" id="KW-0378">Hydrolase</keyword>